<dbReference type="OrthoDB" id="9770107at2"/>
<reference evidence="1 2" key="1">
    <citation type="submission" date="2019-08" db="EMBL/GenBank/DDBJ databases">
        <authorList>
            <person name="Dong K."/>
        </authorList>
    </citation>
    <scope>NUCLEOTIDE SEQUENCE [LARGE SCALE GENOMIC DNA]</scope>
    <source>
        <strain evidence="1 2">M4-8</strain>
    </source>
</reference>
<dbReference type="Pfam" id="PF00450">
    <property type="entry name" value="Peptidase_S10"/>
    <property type="match status" value="1"/>
</dbReference>
<dbReference type="SUPFAM" id="SSF53474">
    <property type="entry name" value="alpha/beta-Hydrolases"/>
    <property type="match status" value="1"/>
</dbReference>
<dbReference type="InterPro" id="IPR029058">
    <property type="entry name" value="AB_hydrolase_fold"/>
</dbReference>
<dbReference type="EMBL" id="VRSW01000001">
    <property type="protein sequence ID" value="TXK06647.1"/>
    <property type="molecule type" value="Genomic_DNA"/>
</dbReference>
<dbReference type="Gene3D" id="3.40.50.1820">
    <property type="entry name" value="alpha/beta hydrolase"/>
    <property type="match status" value="1"/>
</dbReference>
<dbReference type="Proteomes" id="UP000321196">
    <property type="component" value="Unassembled WGS sequence"/>
</dbReference>
<sequence length="497" mass="55096">MILGDSVTTNHRIDTVGGELSYTATAGRMTIGAEVFDDGKFKGNQARARVFVASYVLDAPDDERAKRPVTFIFNGGPGSPTVWLQFGLFGPHLVSTGDVDSRVAPPYALTENAHTLLIDSDLVFIDPMTTGFSRATADSDPSQYHGYIGDRDLIADAIRLWSTVNQRWVSPKFLAGESYGTTRAAALVGYLLRRHGMAFNGVILISSVLDFHTIDDADEGNDDPFVFYLPTFAGAAHYHGKHGDRDLRDLLDEVQAFAETDYRLALARGSRLPAAERREIGAKVAGYLGVSTEFVLRANLRVQHGHFVTELRRDDELTVGRLDTRFTQSPGRNNQAAMEVDPSLDFILQPYAFAANHYFRSVLGYETELTYELMYGRVFPWSYREFENRSVSSADDLAAAMRSNPDLKVYLASGFYDAATPYAAAEHVFAHLRIPAGAYDGIVSYYYEGGHMMYVNGAIRVAQSDHIREFVRWASGNAEKPIVAGEYRFHDIRTGLG</sequence>
<dbReference type="InterPro" id="IPR001563">
    <property type="entry name" value="Peptidase_S10"/>
</dbReference>
<gene>
    <name evidence="1" type="ORF">FVP60_00700</name>
</gene>
<accession>A0A5C8HT38</accession>
<comment type="caution">
    <text evidence="1">The sequence shown here is derived from an EMBL/GenBank/DDBJ whole genome shotgun (WGS) entry which is preliminary data.</text>
</comment>
<evidence type="ECO:0000313" key="1">
    <source>
        <dbReference type="EMBL" id="TXK06647.1"/>
    </source>
</evidence>
<organism evidence="1 2">
    <name type="scientific">Microbacterium mitrae</name>
    <dbReference type="NCBI Taxonomy" id="664640"/>
    <lineage>
        <taxon>Bacteria</taxon>
        <taxon>Bacillati</taxon>
        <taxon>Actinomycetota</taxon>
        <taxon>Actinomycetes</taxon>
        <taxon>Micrococcales</taxon>
        <taxon>Microbacteriaceae</taxon>
        <taxon>Microbacterium</taxon>
    </lineage>
</organism>
<dbReference type="AlphaFoldDB" id="A0A5C8HT38"/>
<keyword evidence="2" id="KW-1185">Reference proteome</keyword>
<evidence type="ECO:0000313" key="2">
    <source>
        <dbReference type="Proteomes" id="UP000321196"/>
    </source>
</evidence>
<proteinExistence type="predicted"/>
<protein>
    <submittedName>
        <fullName evidence="1">Peptidase S10</fullName>
    </submittedName>
</protein>
<dbReference type="GO" id="GO:0004185">
    <property type="term" value="F:serine-type carboxypeptidase activity"/>
    <property type="evidence" value="ECO:0007669"/>
    <property type="project" value="InterPro"/>
</dbReference>
<dbReference type="GO" id="GO:0006508">
    <property type="term" value="P:proteolysis"/>
    <property type="evidence" value="ECO:0007669"/>
    <property type="project" value="InterPro"/>
</dbReference>
<name>A0A5C8HT38_9MICO</name>